<dbReference type="InterPro" id="IPR002415">
    <property type="entry name" value="H/ACA_rnp_Nhp2-like"/>
</dbReference>
<sequence>VQSKKRTRAMPMIALVNLFSFCTSHFKIALAAMSHSVTPSEMKSSVSVTFPMAEEKVEHKASKLIVRAREAKTLARGTKEVAKYIRRGRKGICIIAADTHPIYVFAHLPVLCEQNGIPYFFIKSKKALAEAAGTTGTASVVLLQEPSKDASDGEDRKTYKKIYQKAEDALKALKKHVEIH</sequence>
<comment type="subcellular location">
    <subcellularLocation>
        <location evidence="1 6">Nucleus</location>
        <location evidence="1 6">Nucleolus</location>
    </subcellularLocation>
</comment>
<evidence type="ECO:0000256" key="2">
    <source>
        <dbReference type="ARBA" id="ARBA00007337"/>
    </source>
</evidence>
<dbReference type="PRINTS" id="PR00881">
    <property type="entry name" value="L7ARS6FAMILY"/>
</dbReference>
<keyword evidence="9" id="KW-0689">Ribosomal protein</keyword>
<dbReference type="VEuPathDB" id="GiardiaDB:GL50581_2281"/>
<protein>
    <recommendedName>
        <fullName evidence="6">H/ACA ribonucleoprotein complex subunit 2</fullName>
    </recommendedName>
    <alternativeName>
        <fullName evidence="6">Nucleolar protein family A member 2</fullName>
    </alternativeName>
</protein>
<dbReference type="AlphaFoldDB" id="V6TKD7"/>
<dbReference type="VEuPathDB" id="GiardiaDB:DHA2_13926"/>
<keyword evidence="7" id="KW-0732">Signal</keyword>
<dbReference type="InterPro" id="IPR029064">
    <property type="entry name" value="Ribosomal_eL30-like_sf"/>
</dbReference>
<dbReference type="GO" id="GO:0003723">
    <property type="term" value="F:RNA binding"/>
    <property type="evidence" value="ECO:0007669"/>
    <property type="project" value="UniProtKB-UniRule"/>
</dbReference>
<accession>V6TKD7</accession>
<evidence type="ECO:0000313" key="10">
    <source>
        <dbReference type="Proteomes" id="UP000018320"/>
    </source>
</evidence>
<reference evidence="10" key="1">
    <citation type="submission" date="2012-02" db="EMBL/GenBank/DDBJ databases">
        <title>Genome sequencing of Giardia lamblia Genotypes A2 and B isolates (DH and GS) and comparative analysis with the genomes of Genotypes A1 and E (WB and Pig).</title>
        <authorList>
            <person name="Adam R."/>
            <person name="Dahlstrom E."/>
            <person name="Martens C."/>
            <person name="Bruno D."/>
            <person name="Barbian K."/>
            <person name="Porcella S.F."/>
            <person name="Nash T."/>
        </authorList>
    </citation>
    <scope>NUCLEOTIDE SEQUENCE</scope>
    <source>
        <strain evidence="10">DH</strain>
    </source>
</reference>
<dbReference type="FunFam" id="3.30.1330.30:FF:000065">
    <property type="entry name" value="Nucleolar protein family A, member 2"/>
    <property type="match status" value="1"/>
</dbReference>
<evidence type="ECO:0000256" key="4">
    <source>
        <dbReference type="ARBA" id="ARBA00023242"/>
    </source>
</evidence>
<dbReference type="GO" id="GO:0000398">
    <property type="term" value="P:mRNA splicing, via spliceosome"/>
    <property type="evidence" value="ECO:0007669"/>
    <property type="project" value="UniProtKB-UniRule"/>
</dbReference>
<evidence type="ECO:0000256" key="5">
    <source>
        <dbReference type="ARBA" id="ARBA00023274"/>
    </source>
</evidence>
<dbReference type="InterPro" id="IPR004038">
    <property type="entry name" value="Ribosomal_eL8/eL30/eS12/Gad45"/>
</dbReference>
<comment type="caution">
    <text evidence="9">The sequence shown here is derived from an EMBL/GenBank/DDBJ whole genome shotgun (WGS) entry which is preliminary data.</text>
</comment>
<dbReference type="PANTHER" id="PTHR23105">
    <property type="entry name" value="RIBOSOMAL PROTEIN L7AE FAMILY MEMBER"/>
    <property type="match status" value="1"/>
</dbReference>
<dbReference type="VEuPathDB" id="GiardiaDB:QR46_0865"/>
<dbReference type="EMBL" id="AHGT01000009">
    <property type="protein sequence ID" value="ESU38777.1"/>
    <property type="molecule type" value="Genomic_DNA"/>
</dbReference>
<dbReference type="Gene3D" id="3.30.1330.30">
    <property type="match status" value="1"/>
</dbReference>
<dbReference type="GO" id="GO:0005840">
    <property type="term" value="C:ribosome"/>
    <property type="evidence" value="ECO:0007669"/>
    <property type="project" value="UniProtKB-KW"/>
</dbReference>
<name>V6TKD7_GIAIN</name>
<dbReference type="GO" id="GO:0031429">
    <property type="term" value="C:box H/ACA snoRNP complex"/>
    <property type="evidence" value="ECO:0007669"/>
    <property type="project" value="UniProtKB-UniRule"/>
</dbReference>
<evidence type="ECO:0000256" key="7">
    <source>
        <dbReference type="SAM" id="SignalP"/>
    </source>
</evidence>
<evidence type="ECO:0000256" key="6">
    <source>
        <dbReference type="RuleBase" id="RU366039"/>
    </source>
</evidence>
<feature type="non-terminal residue" evidence="9">
    <location>
        <position position="1"/>
    </location>
</feature>
<dbReference type="InterPro" id="IPR018492">
    <property type="entry name" value="Ribosomal_eL8/Nhp2"/>
</dbReference>
<keyword evidence="3 6" id="KW-0694">RNA-binding</keyword>
<dbReference type="Proteomes" id="UP000018320">
    <property type="component" value="Unassembled WGS sequence"/>
</dbReference>
<evidence type="ECO:0000313" key="9">
    <source>
        <dbReference type="EMBL" id="ESU38777.1"/>
    </source>
</evidence>
<comment type="function">
    <text evidence="6">Required for ribosome biogenesis. Part of a complex which catalyzes pseudouridylation of rRNA. This involves the isomerization of uridine such that the ribose is subsequently attached to C5, instead of the normal N1. Pseudouridine ('psi') residues may serve to stabilize the conformation of rRNAs.</text>
</comment>
<dbReference type="SUPFAM" id="SSF55315">
    <property type="entry name" value="L30e-like"/>
    <property type="match status" value="1"/>
</dbReference>
<dbReference type="GO" id="GO:0031120">
    <property type="term" value="P:snRNA pseudouridine synthesis"/>
    <property type="evidence" value="ECO:0007669"/>
    <property type="project" value="UniProtKB-UniRule"/>
</dbReference>
<keyword evidence="5 6" id="KW-0687">Ribonucleoprotein</keyword>
<gene>
    <name evidence="9" type="ORF">DHA2_13926</name>
</gene>
<dbReference type="InterPro" id="IPR050257">
    <property type="entry name" value="eL8/uL1-like"/>
</dbReference>
<feature type="domain" description="Ribosomal protein eL8/eL30/eS12/Gadd45" evidence="8">
    <location>
        <begin position="61"/>
        <end position="147"/>
    </location>
</feature>
<dbReference type="Pfam" id="PF01248">
    <property type="entry name" value="Ribosomal_L7Ae"/>
    <property type="match status" value="1"/>
</dbReference>
<keyword evidence="4 6" id="KW-0539">Nucleus</keyword>
<evidence type="ECO:0000256" key="1">
    <source>
        <dbReference type="ARBA" id="ARBA00004604"/>
    </source>
</evidence>
<reference evidence="9 10" key="2">
    <citation type="journal article" date="2013" name="Genome Biol. Evol.">
        <title>Genome sequencing of Giardia lamblia genotypes A2 and B isolates (DH and GS) and comparative analysis with the genomes of genotypes A1 and E (WB and Pig).</title>
        <authorList>
            <person name="Adam R.D."/>
            <person name="Dahlstrom E.W."/>
            <person name="Martens C.A."/>
            <person name="Bruno D.P."/>
            <person name="Barbian K.D."/>
            <person name="Ricklefs S.M."/>
            <person name="Hernandez M.M."/>
            <person name="Narla N.P."/>
            <person name="Patel R.B."/>
            <person name="Porcella S.F."/>
            <person name="Nash T.E."/>
        </authorList>
    </citation>
    <scope>NUCLEOTIDE SEQUENCE [LARGE SCALE GENOMIC DNA]</scope>
    <source>
        <strain evidence="9 10">DH</strain>
    </source>
</reference>
<feature type="signal peptide" evidence="7">
    <location>
        <begin position="1"/>
        <end position="24"/>
    </location>
</feature>
<proteinExistence type="inferred from homology"/>
<dbReference type="PRINTS" id="PR00883">
    <property type="entry name" value="NUCLEARHMG"/>
</dbReference>
<dbReference type="VEuPathDB" id="GiardiaDB:GL50803_0013926"/>
<evidence type="ECO:0000256" key="3">
    <source>
        <dbReference type="ARBA" id="ARBA00022884"/>
    </source>
</evidence>
<feature type="chain" id="PRO_5004751883" description="H/ACA ribonucleoprotein complex subunit 2" evidence="7">
    <location>
        <begin position="25"/>
        <end position="180"/>
    </location>
</feature>
<organism evidence="9 10">
    <name type="scientific">Giardia intestinalis</name>
    <name type="common">Giardia lamblia</name>
    <dbReference type="NCBI Taxonomy" id="5741"/>
    <lineage>
        <taxon>Eukaryota</taxon>
        <taxon>Metamonada</taxon>
        <taxon>Diplomonadida</taxon>
        <taxon>Hexamitidae</taxon>
        <taxon>Giardiinae</taxon>
        <taxon>Giardia</taxon>
    </lineage>
</organism>
<comment type="function">
    <text evidence="6">Common component of the spliceosome and rRNA processing machinery.</text>
</comment>
<evidence type="ECO:0000259" key="8">
    <source>
        <dbReference type="Pfam" id="PF01248"/>
    </source>
</evidence>
<comment type="similarity">
    <text evidence="2 6">Belongs to the eukaryotic ribosomal protein eL8 family.</text>
</comment>